<protein>
    <submittedName>
        <fullName evidence="1">Uncharacterized protein</fullName>
    </submittedName>
</protein>
<proteinExistence type="predicted"/>
<name>A0A087BE10_9BIFI</name>
<comment type="caution">
    <text evidence="1">The sequence shown here is derived from an EMBL/GenBank/DDBJ whole genome shotgun (WGS) entry which is preliminary data.</text>
</comment>
<sequence length="188" mass="20623">MFAMLLGVSECSHTGGIADITSIITSDASVQDKVRVNTADTVPSTPDTMVWMNQVNRHLGFEEDDKPHRLSLSSSHEMLAKISWWAQPTEDAGGNRHASLSSDMMVLSPLEHGQYTLHTYCDGTGSFTIKMTMNKEQTDKHNIACAPDMVSNLDIDMDVQRDGEQVSVRFVPTGATEAAAGFMLEKDE</sequence>
<evidence type="ECO:0000313" key="1">
    <source>
        <dbReference type="EMBL" id="KFI69260.1"/>
    </source>
</evidence>
<dbReference type="Proteomes" id="UP000029052">
    <property type="component" value="Unassembled WGS sequence"/>
</dbReference>
<dbReference type="eggNOG" id="ENOG50324B6">
    <property type="taxonomic scope" value="Bacteria"/>
</dbReference>
<accession>A0A087BE10</accession>
<evidence type="ECO:0000313" key="2">
    <source>
        <dbReference type="Proteomes" id="UP000029052"/>
    </source>
</evidence>
<gene>
    <name evidence="1" type="ORF">BMAGN_1028</name>
</gene>
<organism evidence="1 2">
    <name type="scientific">Bifidobacterium magnum</name>
    <dbReference type="NCBI Taxonomy" id="1692"/>
    <lineage>
        <taxon>Bacteria</taxon>
        <taxon>Bacillati</taxon>
        <taxon>Actinomycetota</taxon>
        <taxon>Actinomycetes</taxon>
        <taxon>Bifidobacteriales</taxon>
        <taxon>Bifidobacteriaceae</taxon>
        <taxon>Bifidobacterium</taxon>
    </lineage>
</organism>
<dbReference type="RefSeq" id="WP_022859636.1">
    <property type="nucleotide sequence ID" value="NZ_JGZB01000002.1"/>
</dbReference>
<reference evidence="1 2" key="1">
    <citation type="submission" date="2014-03" db="EMBL/GenBank/DDBJ databases">
        <title>Genomics of Bifidobacteria.</title>
        <authorList>
            <person name="Ventura M."/>
            <person name="Milani C."/>
            <person name="Lugli G.A."/>
        </authorList>
    </citation>
    <scope>NUCLEOTIDE SEQUENCE [LARGE SCALE GENOMIC DNA]</scope>
    <source>
        <strain evidence="1 2">LMG 11591</strain>
    </source>
</reference>
<keyword evidence="2" id="KW-1185">Reference proteome</keyword>
<dbReference type="AlphaFoldDB" id="A0A087BE10"/>
<dbReference type="EMBL" id="JGZB01000002">
    <property type="protein sequence ID" value="KFI69260.1"/>
    <property type="molecule type" value="Genomic_DNA"/>
</dbReference>